<evidence type="ECO:0000313" key="4">
    <source>
        <dbReference type="Proteomes" id="UP000076727"/>
    </source>
</evidence>
<name>A0A165MTZ1_9APHY</name>
<feature type="compositionally biased region" description="Basic and acidic residues" evidence="1">
    <location>
        <begin position="198"/>
        <end position="214"/>
    </location>
</feature>
<evidence type="ECO:0000313" key="3">
    <source>
        <dbReference type="EMBL" id="KZT66119.1"/>
    </source>
</evidence>
<keyword evidence="4" id="KW-1185">Reference proteome</keyword>
<dbReference type="EMBL" id="KV429094">
    <property type="protein sequence ID" value="KZT66119.1"/>
    <property type="molecule type" value="Genomic_DNA"/>
</dbReference>
<feature type="compositionally biased region" description="Basic and acidic residues" evidence="1">
    <location>
        <begin position="265"/>
        <end position="279"/>
    </location>
</feature>
<dbReference type="STRING" id="1314783.A0A165MTZ1"/>
<feature type="compositionally biased region" description="Polar residues" evidence="1">
    <location>
        <begin position="185"/>
        <end position="197"/>
    </location>
</feature>
<dbReference type="GO" id="GO:0008270">
    <property type="term" value="F:zinc ion binding"/>
    <property type="evidence" value="ECO:0007669"/>
    <property type="project" value="InterPro"/>
</dbReference>
<sequence length="279" mass="30848">MHHTAWTSDRIPTAKPKQSAQPQGKGKQKAKEPPRSKEVQRLEQLRDGIRYATGRERDPKGGCFCQARMHLLSSHTPICRNCGLILCELQLPRYACPHCVSPLLTPEARNTLEVRLDTQITETIAREEEERQRAIEEARAAAGAFPTLSASAPGLPSMSDTLATHPANQTHKVLSLDSKTKKHTISSYHVSPAASRSASHERKSKDEVKADSKRVPPPPAEVPFATERRDPGRPWANLKGGMVTYVPVQKTGVGDPSGQRRKKGTGKDRSRNTEKEHEP</sequence>
<evidence type="ECO:0000256" key="1">
    <source>
        <dbReference type="SAM" id="MobiDB-lite"/>
    </source>
</evidence>
<organism evidence="3 4">
    <name type="scientific">Daedalea quercina L-15889</name>
    <dbReference type="NCBI Taxonomy" id="1314783"/>
    <lineage>
        <taxon>Eukaryota</taxon>
        <taxon>Fungi</taxon>
        <taxon>Dikarya</taxon>
        <taxon>Basidiomycota</taxon>
        <taxon>Agaricomycotina</taxon>
        <taxon>Agaricomycetes</taxon>
        <taxon>Polyporales</taxon>
        <taxon>Fomitopsis</taxon>
    </lineage>
</organism>
<dbReference type="Pfam" id="PF06221">
    <property type="entry name" value="zf-C2HC5"/>
    <property type="match status" value="1"/>
</dbReference>
<dbReference type="GO" id="GO:0072344">
    <property type="term" value="P:rescue of stalled ribosome"/>
    <property type="evidence" value="ECO:0007669"/>
    <property type="project" value="InterPro"/>
</dbReference>
<feature type="region of interest" description="Disordered" evidence="1">
    <location>
        <begin position="1"/>
        <end position="39"/>
    </location>
</feature>
<dbReference type="OrthoDB" id="338816at2759"/>
<dbReference type="GO" id="GO:0005634">
    <property type="term" value="C:nucleus"/>
    <property type="evidence" value="ECO:0007669"/>
    <property type="project" value="InterPro"/>
</dbReference>
<proteinExistence type="predicted"/>
<reference evidence="3 4" key="1">
    <citation type="journal article" date="2016" name="Mol. Biol. Evol.">
        <title>Comparative Genomics of Early-Diverging Mushroom-Forming Fungi Provides Insights into the Origins of Lignocellulose Decay Capabilities.</title>
        <authorList>
            <person name="Nagy L.G."/>
            <person name="Riley R."/>
            <person name="Tritt A."/>
            <person name="Adam C."/>
            <person name="Daum C."/>
            <person name="Floudas D."/>
            <person name="Sun H."/>
            <person name="Yadav J.S."/>
            <person name="Pangilinan J."/>
            <person name="Larsson K.H."/>
            <person name="Matsuura K."/>
            <person name="Barry K."/>
            <person name="Labutti K."/>
            <person name="Kuo R."/>
            <person name="Ohm R.A."/>
            <person name="Bhattacharya S.S."/>
            <person name="Shirouzu T."/>
            <person name="Yoshinaga Y."/>
            <person name="Martin F.M."/>
            <person name="Grigoriev I.V."/>
            <person name="Hibbett D.S."/>
        </authorList>
    </citation>
    <scope>NUCLEOTIDE SEQUENCE [LARGE SCALE GENOMIC DNA]</scope>
    <source>
        <strain evidence="3 4">L-15889</strain>
    </source>
</reference>
<dbReference type="Proteomes" id="UP000076727">
    <property type="component" value="Unassembled WGS sequence"/>
</dbReference>
<feature type="region of interest" description="Disordered" evidence="1">
    <location>
        <begin position="172"/>
        <end position="279"/>
    </location>
</feature>
<feature type="compositionally biased region" description="Low complexity" evidence="1">
    <location>
        <begin position="14"/>
        <end position="25"/>
    </location>
</feature>
<feature type="domain" description="TRIP4/RQT4 C2HC5-type zinc finger" evidence="2">
    <location>
        <begin position="62"/>
        <end position="112"/>
    </location>
</feature>
<evidence type="ECO:0000259" key="2">
    <source>
        <dbReference type="Pfam" id="PF06221"/>
    </source>
</evidence>
<feature type="compositionally biased region" description="Basic and acidic residues" evidence="1">
    <location>
        <begin position="29"/>
        <end position="39"/>
    </location>
</feature>
<dbReference type="AlphaFoldDB" id="A0A165MTZ1"/>
<gene>
    <name evidence="3" type="ORF">DAEQUDRAFT_675589</name>
</gene>
<protein>
    <recommendedName>
        <fullName evidence="2">TRIP4/RQT4 C2HC5-type zinc finger domain-containing protein</fullName>
    </recommendedName>
</protein>
<accession>A0A165MTZ1</accession>
<dbReference type="GO" id="GO:0180022">
    <property type="term" value="C:RQC-trigger complex"/>
    <property type="evidence" value="ECO:0007669"/>
    <property type="project" value="InterPro"/>
</dbReference>
<dbReference type="InterPro" id="IPR009349">
    <property type="entry name" value="TRIP4/RQT4_C2HC5_Znf"/>
</dbReference>